<evidence type="ECO:0000313" key="7">
    <source>
        <dbReference type="Proteomes" id="UP000597444"/>
    </source>
</evidence>
<dbReference type="RefSeq" id="WP_220209705.1">
    <property type="nucleotide sequence ID" value="NZ_BNJK01000002.1"/>
</dbReference>
<evidence type="ECO:0000256" key="4">
    <source>
        <dbReference type="ARBA" id="ARBA00023033"/>
    </source>
</evidence>
<dbReference type="PANTHER" id="PTHR42847">
    <property type="entry name" value="ALKANESULFONATE MONOOXYGENASE"/>
    <property type="match status" value="1"/>
</dbReference>
<keyword evidence="3" id="KW-0560">Oxidoreductase</keyword>
<keyword evidence="7" id="KW-1185">Reference proteome</keyword>
<dbReference type="InterPro" id="IPR050172">
    <property type="entry name" value="SsuD_RutA_monooxygenase"/>
</dbReference>
<keyword evidence="2" id="KW-0288">FMN</keyword>
<dbReference type="NCBIfam" id="TIGR03560">
    <property type="entry name" value="F420_Rv1855c"/>
    <property type="match status" value="1"/>
</dbReference>
<proteinExistence type="predicted"/>
<sequence length="304" mass="33973">MRLGLQFTNFTWPGGQQQLGPTFARITEQAEQAGFYSLWTMDHLWQTPFAGGPEREVLEGWSALAYAAGRTNHIKLGVLVTGVTYRYPAILVKTASTLDVLSQGRTYFGIGAAWLEEEHRAYGIPFPSVKERFARLEETLQIAHQMWSGDEKPYYGTYYQLERPLNSPQAIQKPHPPIMIAGGGERKTLRLVAQYGDACNLFASPTNQEELRSKLSALREHCEALGRPYEQIEKTATLMEFHLTADGRNGTFSPRSAIAFFAELAELGFDHVIFNTVDVYAPETFDLLASEVIPAVNQIPVAGR</sequence>
<dbReference type="InterPro" id="IPR036661">
    <property type="entry name" value="Luciferase-like_sf"/>
</dbReference>
<keyword evidence="1" id="KW-0285">Flavoprotein</keyword>
<dbReference type="GO" id="GO:0008726">
    <property type="term" value="F:alkanesulfonate monooxygenase activity"/>
    <property type="evidence" value="ECO:0007669"/>
    <property type="project" value="TreeGrafter"/>
</dbReference>
<dbReference type="Gene3D" id="3.20.20.30">
    <property type="entry name" value="Luciferase-like domain"/>
    <property type="match status" value="1"/>
</dbReference>
<evidence type="ECO:0000313" key="6">
    <source>
        <dbReference type="EMBL" id="GHO99042.1"/>
    </source>
</evidence>
<accession>A0A8J3IYE3</accession>
<organism evidence="6 7">
    <name type="scientific">Reticulibacter mediterranei</name>
    <dbReference type="NCBI Taxonomy" id="2778369"/>
    <lineage>
        <taxon>Bacteria</taxon>
        <taxon>Bacillati</taxon>
        <taxon>Chloroflexota</taxon>
        <taxon>Ktedonobacteria</taxon>
        <taxon>Ktedonobacterales</taxon>
        <taxon>Reticulibacteraceae</taxon>
        <taxon>Reticulibacter</taxon>
    </lineage>
</organism>
<dbReference type="PANTHER" id="PTHR42847:SF4">
    <property type="entry name" value="ALKANESULFONATE MONOOXYGENASE-RELATED"/>
    <property type="match status" value="1"/>
</dbReference>
<dbReference type="SUPFAM" id="SSF51679">
    <property type="entry name" value="Bacterial luciferase-like"/>
    <property type="match status" value="1"/>
</dbReference>
<name>A0A8J3IYE3_9CHLR</name>
<dbReference type="EMBL" id="BNJK01000002">
    <property type="protein sequence ID" value="GHO99042.1"/>
    <property type="molecule type" value="Genomic_DNA"/>
</dbReference>
<dbReference type="InterPro" id="IPR011251">
    <property type="entry name" value="Luciferase-like_dom"/>
</dbReference>
<dbReference type="AlphaFoldDB" id="A0A8J3IYE3"/>
<feature type="domain" description="Luciferase-like" evidence="5">
    <location>
        <begin position="9"/>
        <end position="237"/>
    </location>
</feature>
<dbReference type="Pfam" id="PF00296">
    <property type="entry name" value="Bac_luciferase"/>
    <property type="match status" value="1"/>
</dbReference>
<dbReference type="Proteomes" id="UP000597444">
    <property type="component" value="Unassembled WGS sequence"/>
</dbReference>
<evidence type="ECO:0000259" key="5">
    <source>
        <dbReference type="Pfam" id="PF00296"/>
    </source>
</evidence>
<comment type="caution">
    <text evidence="6">The sequence shown here is derived from an EMBL/GenBank/DDBJ whole genome shotgun (WGS) entry which is preliminary data.</text>
</comment>
<evidence type="ECO:0000256" key="3">
    <source>
        <dbReference type="ARBA" id="ARBA00023002"/>
    </source>
</evidence>
<protein>
    <submittedName>
        <fullName evidence="6">LLM class F420-dependent oxidoreductase</fullName>
    </submittedName>
</protein>
<dbReference type="GO" id="GO:0046306">
    <property type="term" value="P:alkanesulfonate catabolic process"/>
    <property type="evidence" value="ECO:0007669"/>
    <property type="project" value="TreeGrafter"/>
</dbReference>
<dbReference type="InterPro" id="IPR019952">
    <property type="entry name" value="F420_OxRdatse_Rv1855c_pred"/>
</dbReference>
<evidence type="ECO:0000256" key="1">
    <source>
        <dbReference type="ARBA" id="ARBA00022630"/>
    </source>
</evidence>
<reference evidence="6" key="1">
    <citation type="submission" date="2020-10" db="EMBL/GenBank/DDBJ databases">
        <title>Taxonomic study of unclassified bacteria belonging to the class Ktedonobacteria.</title>
        <authorList>
            <person name="Yabe S."/>
            <person name="Wang C.M."/>
            <person name="Zheng Y."/>
            <person name="Sakai Y."/>
            <person name="Cavaletti L."/>
            <person name="Monciardini P."/>
            <person name="Donadio S."/>
        </authorList>
    </citation>
    <scope>NUCLEOTIDE SEQUENCE</scope>
    <source>
        <strain evidence="6">ID150040</strain>
    </source>
</reference>
<gene>
    <name evidence="6" type="primary">ssuD_6</name>
    <name evidence="6" type="ORF">KSF_090900</name>
</gene>
<keyword evidence="4" id="KW-0503">Monooxygenase</keyword>
<evidence type="ECO:0000256" key="2">
    <source>
        <dbReference type="ARBA" id="ARBA00022643"/>
    </source>
</evidence>